<dbReference type="Proteomes" id="UP000325466">
    <property type="component" value="Unassembled WGS sequence"/>
</dbReference>
<dbReference type="EMBL" id="BLAH01000068">
    <property type="protein sequence ID" value="GES36511.1"/>
    <property type="molecule type" value="Genomic_DNA"/>
</dbReference>
<evidence type="ECO:0000313" key="2">
    <source>
        <dbReference type="Proteomes" id="UP000325466"/>
    </source>
</evidence>
<gene>
    <name evidence="1" type="ORF">RAJCM14343_1763</name>
</gene>
<reference evidence="1 2" key="1">
    <citation type="journal article" date="2018" name="Biodegradation">
        <title>1,4-Dioxane degradation characteristics of Rhodococcus aetherivorans JCM 14343.</title>
        <authorList>
            <person name="Inoue D."/>
            <person name="Tsunoda T."/>
            <person name="Yamamoto N."/>
            <person name="Ike M."/>
            <person name="Sei K."/>
        </authorList>
    </citation>
    <scope>NUCLEOTIDE SEQUENCE [LARGE SCALE GENOMIC DNA]</scope>
    <source>
        <strain evidence="1 2">JCM 14343</strain>
    </source>
</reference>
<organism evidence="1 2">
    <name type="scientific">Rhodococcus aetherivorans</name>
    <dbReference type="NCBI Taxonomy" id="191292"/>
    <lineage>
        <taxon>Bacteria</taxon>
        <taxon>Bacillati</taxon>
        <taxon>Actinomycetota</taxon>
        <taxon>Actinomycetes</taxon>
        <taxon>Mycobacteriales</taxon>
        <taxon>Nocardiaceae</taxon>
        <taxon>Rhodococcus</taxon>
    </lineage>
</organism>
<dbReference type="RefSeq" id="WP_029546867.1">
    <property type="nucleotide sequence ID" value="NZ_BAAAYP010000068.1"/>
</dbReference>
<accession>A0ABQ0YJ52</accession>
<comment type="caution">
    <text evidence="1">The sequence shown here is derived from an EMBL/GenBank/DDBJ whole genome shotgun (WGS) entry which is preliminary data.</text>
</comment>
<name>A0ABQ0YJ52_9NOCA</name>
<sequence>MSSHHDSDTLRNAQTKWEPIPPARRREWCRVLLDLPPIWLGTIPMIATQTAVLDGGYTNITDWIELAKRAEAVGFTPQTWLIFRLELDRGFLALEFPNHPEHRPKRRGNGGHETTIVDPEDFAAWPALYAAGHRASAATRQVLSGNAPDLSP</sequence>
<evidence type="ECO:0000313" key="1">
    <source>
        <dbReference type="EMBL" id="GES36511.1"/>
    </source>
</evidence>
<protein>
    <submittedName>
        <fullName evidence="1">Uncharacterized protein</fullName>
    </submittedName>
</protein>
<keyword evidence="2" id="KW-1185">Reference proteome</keyword>
<proteinExistence type="predicted"/>